<dbReference type="Gene3D" id="2.40.70.10">
    <property type="entry name" value="Acid Proteases"/>
    <property type="match status" value="1"/>
</dbReference>
<dbReference type="InParanoid" id="J0WYE8"/>
<evidence type="ECO:0000256" key="1">
    <source>
        <dbReference type="SAM" id="MobiDB-lite"/>
    </source>
</evidence>
<protein>
    <recommendedName>
        <fullName evidence="4">Peptidase A2 domain-containing protein</fullName>
    </recommendedName>
</protein>
<gene>
    <name evidence="2" type="ORF">AURDEDRAFT_69361</name>
</gene>
<reference evidence="3" key="1">
    <citation type="journal article" date="2012" name="Science">
        <title>The Paleozoic origin of enzymatic lignin decomposition reconstructed from 31 fungal genomes.</title>
        <authorList>
            <person name="Floudas D."/>
            <person name="Binder M."/>
            <person name="Riley R."/>
            <person name="Barry K."/>
            <person name="Blanchette R.A."/>
            <person name="Henrissat B."/>
            <person name="Martinez A.T."/>
            <person name="Otillar R."/>
            <person name="Spatafora J.W."/>
            <person name="Yadav J.S."/>
            <person name="Aerts A."/>
            <person name="Benoit I."/>
            <person name="Boyd A."/>
            <person name="Carlson A."/>
            <person name="Copeland A."/>
            <person name="Coutinho P.M."/>
            <person name="de Vries R.P."/>
            <person name="Ferreira P."/>
            <person name="Findley K."/>
            <person name="Foster B."/>
            <person name="Gaskell J."/>
            <person name="Glotzer D."/>
            <person name="Gorecki P."/>
            <person name="Heitman J."/>
            <person name="Hesse C."/>
            <person name="Hori C."/>
            <person name="Igarashi K."/>
            <person name="Jurgens J.A."/>
            <person name="Kallen N."/>
            <person name="Kersten P."/>
            <person name="Kohler A."/>
            <person name="Kuees U."/>
            <person name="Kumar T.K.A."/>
            <person name="Kuo A."/>
            <person name="LaButti K."/>
            <person name="Larrondo L.F."/>
            <person name="Lindquist E."/>
            <person name="Ling A."/>
            <person name="Lombard V."/>
            <person name="Lucas S."/>
            <person name="Lundell T."/>
            <person name="Martin R."/>
            <person name="McLaughlin D.J."/>
            <person name="Morgenstern I."/>
            <person name="Morin E."/>
            <person name="Murat C."/>
            <person name="Nagy L.G."/>
            <person name="Nolan M."/>
            <person name="Ohm R.A."/>
            <person name="Patyshakuliyeva A."/>
            <person name="Rokas A."/>
            <person name="Ruiz-Duenas F.J."/>
            <person name="Sabat G."/>
            <person name="Salamov A."/>
            <person name="Samejima M."/>
            <person name="Schmutz J."/>
            <person name="Slot J.C."/>
            <person name="St John F."/>
            <person name="Stenlid J."/>
            <person name="Sun H."/>
            <person name="Sun S."/>
            <person name="Syed K."/>
            <person name="Tsang A."/>
            <person name="Wiebenga A."/>
            <person name="Young D."/>
            <person name="Pisabarro A."/>
            <person name="Eastwood D.C."/>
            <person name="Martin F."/>
            <person name="Cullen D."/>
            <person name="Grigoriev I.V."/>
            <person name="Hibbett D.S."/>
        </authorList>
    </citation>
    <scope>NUCLEOTIDE SEQUENCE [LARGE SCALE GENOMIC DNA]</scope>
    <source>
        <strain evidence="3">TFB10046</strain>
    </source>
</reference>
<feature type="non-terminal residue" evidence="2">
    <location>
        <position position="361"/>
    </location>
</feature>
<dbReference type="OrthoDB" id="3068303at2759"/>
<evidence type="ECO:0000313" key="2">
    <source>
        <dbReference type="EMBL" id="EJD40949.1"/>
    </source>
</evidence>
<dbReference type="InterPro" id="IPR021109">
    <property type="entry name" value="Peptidase_aspartic_dom_sf"/>
</dbReference>
<dbReference type="OMA" id="GYIRTHL"/>
<feature type="compositionally biased region" description="Polar residues" evidence="1">
    <location>
        <begin position="337"/>
        <end position="355"/>
    </location>
</feature>
<evidence type="ECO:0000313" key="3">
    <source>
        <dbReference type="Proteomes" id="UP000006514"/>
    </source>
</evidence>
<dbReference type="AlphaFoldDB" id="J0WYE8"/>
<keyword evidence="3" id="KW-1185">Reference proteome</keyword>
<dbReference type="EMBL" id="JH687797">
    <property type="protein sequence ID" value="EJD40949.1"/>
    <property type="molecule type" value="Genomic_DNA"/>
</dbReference>
<dbReference type="CDD" id="cd00303">
    <property type="entry name" value="retropepsin_like"/>
    <property type="match status" value="1"/>
</dbReference>
<name>J0WYE8_AURST</name>
<proteinExistence type="predicted"/>
<organism evidence="2 3">
    <name type="scientific">Auricularia subglabra (strain TFB-10046 / SS5)</name>
    <name type="common">White-rot fungus</name>
    <name type="synonym">Auricularia delicata (strain TFB10046)</name>
    <dbReference type="NCBI Taxonomy" id="717982"/>
    <lineage>
        <taxon>Eukaryota</taxon>
        <taxon>Fungi</taxon>
        <taxon>Dikarya</taxon>
        <taxon>Basidiomycota</taxon>
        <taxon>Agaricomycotina</taxon>
        <taxon>Agaricomycetes</taxon>
        <taxon>Auriculariales</taxon>
        <taxon>Auriculariaceae</taxon>
        <taxon>Auricularia</taxon>
    </lineage>
</organism>
<accession>J0WYE8</accession>
<dbReference type="eggNOG" id="ENOG502SN1A">
    <property type="taxonomic scope" value="Eukaryota"/>
</dbReference>
<dbReference type="KEGG" id="adl:AURDEDRAFT_69361"/>
<feature type="region of interest" description="Disordered" evidence="1">
    <location>
        <begin position="335"/>
        <end position="361"/>
    </location>
</feature>
<dbReference type="Proteomes" id="UP000006514">
    <property type="component" value="Unassembled WGS sequence"/>
</dbReference>
<evidence type="ECO:0008006" key="4">
    <source>
        <dbReference type="Google" id="ProtNLM"/>
    </source>
</evidence>
<sequence length="361" mass="39730">MQPQRFEIDNHRLVSVVDDDFDVWYRSTPKAKVDLLEPDGDCYTEVNERQRAALAAALNTEHFVLPPRDIEITPRRRPPDGHSSVGIGVLSTEGRVVSADEDVVTLRLDSGASISLVAEEYLKGLKAPPKIRSGLRIEIAQLTDQSPRIKGYVRLPVRIPAEGGGTLVLHAELYVVPNMTVPILLGEDFQLNYELEVLRNVELGTRVKVGATGYSFSASSTTSSASELGREASRLAPADGALHAWEDVLIPPETTKRVRVAGDLQQGREWYVERFLVPQPDETFLTIPNTLLDLRTTEAGRREPGSIARCSLLPVSNPTKVPRILRAGTLLGYARDPQTSLDHPSSTRELQSMTQAAEVLS</sequence>